<dbReference type="STRING" id="1210089.GCA_001613165_00083"/>
<evidence type="ECO:0000259" key="4">
    <source>
        <dbReference type="PROSITE" id="PS01124"/>
    </source>
</evidence>
<dbReference type="SUPFAM" id="SSF52317">
    <property type="entry name" value="Class I glutamine amidotransferase-like"/>
    <property type="match status" value="1"/>
</dbReference>
<evidence type="ECO:0000256" key="1">
    <source>
        <dbReference type="ARBA" id="ARBA00023015"/>
    </source>
</evidence>
<dbReference type="InterPro" id="IPR018060">
    <property type="entry name" value="HTH_AraC"/>
</dbReference>
<dbReference type="Gene3D" id="3.40.50.880">
    <property type="match status" value="1"/>
</dbReference>
<dbReference type="AlphaFoldDB" id="A0A370H9L6"/>
<dbReference type="GO" id="GO:0003700">
    <property type="term" value="F:DNA-binding transcription factor activity"/>
    <property type="evidence" value="ECO:0007669"/>
    <property type="project" value="InterPro"/>
</dbReference>
<evidence type="ECO:0000256" key="3">
    <source>
        <dbReference type="ARBA" id="ARBA00023163"/>
    </source>
</evidence>
<dbReference type="SMART" id="SM00342">
    <property type="entry name" value="HTH_ARAC"/>
    <property type="match status" value="1"/>
</dbReference>
<dbReference type="Gene3D" id="1.10.10.60">
    <property type="entry name" value="Homeodomain-like"/>
    <property type="match status" value="1"/>
</dbReference>
<organism evidence="5 6">
    <name type="scientific">Nocardia mexicana</name>
    <dbReference type="NCBI Taxonomy" id="279262"/>
    <lineage>
        <taxon>Bacteria</taxon>
        <taxon>Bacillati</taxon>
        <taxon>Actinomycetota</taxon>
        <taxon>Actinomycetes</taxon>
        <taxon>Mycobacteriales</taxon>
        <taxon>Nocardiaceae</taxon>
        <taxon>Nocardia</taxon>
    </lineage>
</organism>
<dbReference type="InterPro" id="IPR002818">
    <property type="entry name" value="DJ-1/PfpI"/>
</dbReference>
<dbReference type="Pfam" id="PF12833">
    <property type="entry name" value="HTH_18"/>
    <property type="match status" value="1"/>
</dbReference>
<dbReference type="OrthoDB" id="4350011at2"/>
<accession>A0A370H9L6</accession>
<dbReference type="RefSeq" id="WP_068012453.1">
    <property type="nucleotide sequence ID" value="NZ_QQAZ01000003.1"/>
</dbReference>
<evidence type="ECO:0000313" key="6">
    <source>
        <dbReference type="Proteomes" id="UP000255355"/>
    </source>
</evidence>
<evidence type="ECO:0000256" key="2">
    <source>
        <dbReference type="ARBA" id="ARBA00023125"/>
    </source>
</evidence>
<dbReference type="Proteomes" id="UP000255355">
    <property type="component" value="Unassembled WGS sequence"/>
</dbReference>
<keyword evidence="3" id="KW-0804">Transcription</keyword>
<dbReference type="EMBL" id="QQAZ01000003">
    <property type="protein sequence ID" value="RDI53357.1"/>
    <property type="molecule type" value="Genomic_DNA"/>
</dbReference>
<dbReference type="PROSITE" id="PS00041">
    <property type="entry name" value="HTH_ARAC_FAMILY_1"/>
    <property type="match status" value="1"/>
</dbReference>
<dbReference type="GO" id="GO:0043565">
    <property type="term" value="F:sequence-specific DNA binding"/>
    <property type="evidence" value="ECO:0007669"/>
    <property type="project" value="InterPro"/>
</dbReference>
<dbReference type="InterPro" id="IPR029062">
    <property type="entry name" value="Class_I_gatase-like"/>
</dbReference>
<keyword evidence="6" id="KW-1185">Reference proteome</keyword>
<dbReference type="InterPro" id="IPR052158">
    <property type="entry name" value="INH-QAR"/>
</dbReference>
<name>A0A370H9L6_9NOCA</name>
<gene>
    <name evidence="5" type="ORF">DFR68_103747</name>
</gene>
<evidence type="ECO:0000313" key="5">
    <source>
        <dbReference type="EMBL" id="RDI53357.1"/>
    </source>
</evidence>
<dbReference type="PANTHER" id="PTHR43130">
    <property type="entry name" value="ARAC-FAMILY TRANSCRIPTIONAL REGULATOR"/>
    <property type="match status" value="1"/>
</dbReference>
<comment type="caution">
    <text evidence="5">The sequence shown here is derived from an EMBL/GenBank/DDBJ whole genome shotgun (WGS) entry which is preliminary data.</text>
</comment>
<dbReference type="CDD" id="cd03137">
    <property type="entry name" value="GATase1_AraC_1"/>
    <property type="match status" value="1"/>
</dbReference>
<protein>
    <submittedName>
        <fullName evidence="5">AraC family transcriptional regulator with amidase-like domain</fullName>
    </submittedName>
</protein>
<dbReference type="SUPFAM" id="SSF46689">
    <property type="entry name" value="Homeodomain-like"/>
    <property type="match status" value="2"/>
</dbReference>
<dbReference type="PROSITE" id="PS01124">
    <property type="entry name" value="HTH_ARAC_FAMILY_2"/>
    <property type="match status" value="1"/>
</dbReference>
<keyword evidence="2" id="KW-0238">DNA-binding</keyword>
<dbReference type="InterPro" id="IPR009057">
    <property type="entry name" value="Homeodomain-like_sf"/>
</dbReference>
<dbReference type="Pfam" id="PF01965">
    <property type="entry name" value="DJ-1_PfpI"/>
    <property type="match status" value="1"/>
</dbReference>
<sequence>MRPVVIVGYSDAMLLEIACTADAFDVANRLGATPGYRVRLAGPEQGPMHSSSGMTLLAPHRLDRIDGPLDTLIVAGGPGSRTVVTDGPTLAHVRRLAASSRRVASICSGAFVLAAVGLLDGRRATTHWQYANELARQYPRVTVDPAPLFVKDGPVYTGAGVTSALDLSLALIEEDHGPTLARELARSLVVYLQRPGNQAQVSMFLAAPPPEHRVVRDLTAHIAGNLGADLGTAALAARAGTSTRQLSRLFDTHLGTTPSRYVRAVRTEAAAQLLSSTDLPLTAVARRCGFGSTETLRQTFLDHYGTAPSAYRRTYRCAVSASS</sequence>
<reference evidence="5 6" key="1">
    <citation type="submission" date="2018-07" db="EMBL/GenBank/DDBJ databases">
        <title>Genomic Encyclopedia of Type Strains, Phase IV (KMG-IV): sequencing the most valuable type-strain genomes for metagenomic binning, comparative biology and taxonomic classification.</title>
        <authorList>
            <person name="Goeker M."/>
        </authorList>
    </citation>
    <scope>NUCLEOTIDE SEQUENCE [LARGE SCALE GENOMIC DNA]</scope>
    <source>
        <strain evidence="5 6">DSM 44952</strain>
    </source>
</reference>
<feature type="domain" description="HTH araC/xylS-type" evidence="4">
    <location>
        <begin position="216"/>
        <end position="314"/>
    </location>
</feature>
<keyword evidence="1" id="KW-0805">Transcription regulation</keyword>
<dbReference type="PANTHER" id="PTHR43130:SF3">
    <property type="entry name" value="HTH-TYPE TRANSCRIPTIONAL REGULATOR RV1931C"/>
    <property type="match status" value="1"/>
</dbReference>
<dbReference type="InterPro" id="IPR018062">
    <property type="entry name" value="HTH_AraC-typ_CS"/>
</dbReference>
<proteinExistence type="predicted"/>